<dbReference type="CDD" id="cd07306">
    <property type="entry name" value="Porin3_VDAC"/>
    <property type="match status" value="1"/>
</dbReference>
<dbReference type="InterPro" id="IPR027246">
    <property type="entry name" value="Porin_Euk/Tom40"/>
</dbReference>
<gene>
    <name evidence="11" type="ORF">M8C21_028448</name>
</gene>
<evidence type="ECO:0000256" key="4">
    <source>
        <dbReference type="ARBA" id="ARBA00022452"/>
    </source>
</evidence>
<dbReference type="AlphaFoldDB" id="A0AAD5BTN0"/>
<evidence type="ECO:0000256" key="3">
    <source>
        <dbReference type="ARBA" id="ARBA00022448"/>
    </source>
</evidence>
<keyword evidence="4" id="KW-1134">Transmembrane beta strand</keyword>
<dbReference type="Gene3D" id="2.40.160.10">
    <property type="entry name" value="Porin"/>
    <property type="match status" value="1"/>
</dbReference>
<comment type="caution">
    <text evidence="11">The sequence shown here is derived from an EMBL/GenBank/DDBJ whole genome shotgun (WGS) entry which is preliminary data.</text>
</comment>
<sequence length="337" mass="36155">NFDSNNSKFRYSIRIVRIKHHLSNPTRQSDIPPPLWLNLLVSVHLQRRSLSLSLLSLSSKTMTSGPGLFSDIGKKAKDLLTRDYISDPKFSVSTSSVSGVTLTSTATKKGGLSSGAVGAVYKYKNTLIDVKLDTESNIATTLTFTDIVPSTKTIASFKLPDLKSGKVEVQYFHYHASLTSAVALSETPTVDVSATIGTPTFVIGAEAGYESSSGKITKYTAGISINKPDSCASIVLGDKGDSIRASYIHHLDVSKKSGAVGEISRRFSTNENTFTVGGSYAVDSLTLVKAKLNNHGKLAALLQHEIIPKSLVTMSTELDTRALDRTPKFGLALALKP</sequence>
<evidence type="ECO:0000313" key="12">
    <source>
        <dbReference type="Proteomes" id="UP001206925"/>
    </source>
</evidence>
<evidence type="ECO:0000256" key="7">
    <source>
        <dbReference type="ARBA" id="ARBA00023114"/>
    </source>
</evidence>
<evidence type="ECO:0000256" key="1">
    <source>
        <dbReference type="ARBA" id="ARBA00004370"/>
    </source>
</evidence>
<dbReference type="Pfam" id="PF01459">
    <property type="entry name" value="Porin_3"/>
    <property type="match status" value="1"/>
</dbReference>
<dbReference type="GO" id="GO:0008308">
    <property type="term" value="F:voltage-gated monoatomic anion channel activity"/>
    <property type="evidence" value="ECO:0007669"/>
    <property type="project" value="InterPro"/>
</dbReference>
<keyword evidence="5" id="KW-0812">Transmembrane</keyword>
<name>A0AAD5BTN0_AMBAR</name>
<keyword evidence="8" id="KW-0472">Membrane</keyword>
<dbReference type="PROSITE" id="PS00558">
    <property type="entry name" value="EUKARYOTIC_PORIN"/>
    <property type="match status" value="1"/>
</dbReference>
<keyword evidence="3" id="KW-0813">Transport</keyword>
<dbReference type="GO" id="GO:0046930">
    <property type="term" value="C:pore complex"/>
    <property type="evidence" value="ECO:0007669"/>
    <property type="project" value="UniProtKB-KW"/>
</dbReference>
<dbReference type="FunFam" id="2.40.160.10:FF:000003">
    <property type="entry name" value="Outer mitochondrial membrane protein porin"/>
    <property type="match status" value="1"/>
</dbReference>
<dbReference type="InterPro" id="IPR001925">
    <property type="entry name" value="Porin_Euk"/>
</dbReference>
<dbReference type="GO" id="GO:0005741">
    <property type="term" value="C:mitochondrial outer membrane"/>
    <property type="evidence" value="ECO:0007669"/>
    <property type="project" value="InterPro"/>
</dbReference>
<evidence type="ECO:0000313" key="11">
    <source>
        <dbReference type="EMBL" id="KAI7729270.1"/>
    </source>
</evidence>
<evidence type="ECO:0000256" key="5">
    <source>
        <dbReference type="ARBA" id="ARBA00022692"/>
    </source>
</evidence>
<proteinExistence type="inferred from homology"/>
<dbReference type="Proteomes" id="UP001206925">
    <property type="component" value="Unassembled WGS sequence"/>
</dbReference>
<organism evidence="11 12">
    <name type="scientific">Ambrosia artemisiifolia</name>
    <name type="common">Common ragweed</name>
    <dbReference type="NCBI Taxonomy" id="4212"/>
    <lineage>
        <taxon>Eukaryota</taxon>
        <taxon>Viridiplantae</taxon>
        <taxon>Streptophyta</taxon>
        <taxon>Embryophyta</taxon>
        <taxon>Tracheophyta</taxon>
        <taxon>Spermatophyta</taxon>
        <taxon>Magnoliopsida</taxon>
        <taxon>eudicotyledons</taxon>
        <taxon>Gunneridae</taxon>
        <taxon>Pentapetalae</taxon>
        <taxon>asterids</taxon>
        <taxon>campanulids</taxon>
        <taxon>Asterales</taxon>
        <taxon>Asteraceae</taxon>
        <taxon>Asteroideae</taxon>
        <taxon>Heliantheae alliance</taxon>
        <taxon>Heliantheae</taxon>
        <taxon>Ambrosia</taxon>
    </lineage>
</organism>
<accession>A0AAD5BTN0</accession>
<dbReference type="GO" id="GO:0015288">
    <property type="term" value="F:porin activity"/>
    <property type="evidence" value="ECO:0007669"/>
    <property type="project" value="UniProtKB-KW"/>
</dbReference>
<dbReference type="PANTHER" id="PTHR11743:SF69">
    <property type="entry name" value="PORIN DOMAIN, EUKARYOTIC PORIN_TOM40-RELATED"/>
    <property type="match status" value="1"/>
</dbReference>
<dbReference type="InterPro" id="IPR023614">
    <property type="entry name" value="Porin_dom_sf"/>
</dbReference>
<evidence type="ECO:0000256" key="8">
    <source>
        <dbReference type="ARBA" id="ARBA00023136"/>
    </source>
</evidence>
<evidence type="ECO:0000256" key="6">
    <source>
        <dbReference type="ARBA" id="ARBA00023065"/>
    </source>
</evidence>
<keyword evidence="7" id="KW-0626">Porin</keyword>
<dbReference type="EMBL" id="JAMZMK010011028">
    <property type="protein sequence ID" value="KAI7729270.1"/>
    <property type="molecule type" value="Genomic_DNA"/>
</dbReference>
<evidence type="ECO:0000256" key="9">
    <source>
        <dbReference type="ARBA" id="ARBA00054641"/>
    </source>
</evidence>
<protein>
    <recommendedName>
        <fullName evidence="10">Voltage-dependent anion-selective channel protein</fullName>
    </recommendedName>
</protein>
<keyword evidence="12" id="KW-1185">Reference proteome</keyword>
<comment type="similarity">
    <text evidence="2">Belongs to the eukaryotic mitochondrial porin (TC 1.B.8.1) family.</text>
</comment>
<comment type="function">
    <text evidence="9">Forms a channel through the cell membrane that allows diffusion of small hydrophilic molecules. The channel adopts an open conformation at low or zero membrane potential and a closed conformation at potentials above 30-40 mV. The open state has a weak anion selectivity whereas the closed state is cation-selective.</text>
</comment>
<dbReference type="PANTHER" id="PTHR11743">
    <property type="entry name" value="VOLTAGE-DEPENDENT ANION-SELECTIVE CHANNEL"/>
    <property type="match status" value="1"/>
</dbReference>
<feature type="non-terminal residue" evidence="11">
    <location>
        <position position="337"/>
    </location>
</feature>
<reference evidence="11" key="1">
    <citation type="submission" date="2022-06" db="EMBL/GenBank/DDBJ databases">
        <title>Uncovering the hologenomic basis of an extraordinary plant invasion.</title>
        <authorList>
            <person name="Bieker V.C."/>
            <person name="Martin M.D."/>
            <person name="Gilbert T."/>
            <person name="Hodgins K."/>
            <person name="Battlay P."/>
            <person name="Petersen B."/>
            <person name="Wilson J."/>
        </authorList>
    </citation>
    <scope>NUCLEOTIDE SEQUENCE</scope>
    <source>
        <strain evidence="11">AA19_3_7</strain>
        <tissue evidence="11">Leaf</tissue>
    </source>
</reference>
<keyword evidence="6" id="KW-0406">Ion transport</keyword>
<comment type="subcellular location">
    <subcellularLocation>
        <location evidence="1">Membrane</location>
    </subcellularLocation>
</comment>
<evidence type="ECO:0000256" key="10">
    <source>
        <dbReference type="ARBA" id="ARBA00082427"/>
    </source>
</evidence>
<evidence type="ECO:0000256" key="2">
    <source>
        <dbReference type="ARBA" id="ARBA00009624"/>
    </source>
</evidence>